<proteinExistence type="predicted"/>
<dbReference type="SUPFAM" id="SSF51556">
    <property type="entry name" value="Metallo-dependent hydrolases"/>
    <property type="match status" value="1"/>
</dbReference>
<dbReference type="PANTHER" id="PTHR11647">
    <property type="entry name" value="HYDRANTOINASE/DIHYDROPYRIMIDINASE FAMILY MEMBER"/>
    <property type="match status" value="1"/>
</dbReference>
<organism evidence="2 3">
    <name type="scientific">Rhodococcus olei</name>
    <dbReference type="NCBI Taxonomy" id="2161675"/>
    <lineage>
        <taxon>Bacteria</taxon>
        <taxon>Bacillati</taxon>
        <taxon>Actinomycetota</taxon>
        <taxon>Actinomycetes</taxon>
        <taxon>Mycobacteriales</taxon>
        <taxon>Nocardiaceae</taxon>
        <taxon>Rhodococcus</taxon>
    </lineage>
</organism>
<dbReference type="RefSeq" id="WP_345353451.1">
    <property type="nucleotide sequence ID" value="NZ_BAABFB010000088.1"/>
</dbReference>
<dbReference type="InterPro" id="IPR032466">
    <property type="entry name" value="Metal_Hydrolase"/>
</dbReference>
<dbReference type="InterPro" id="IPR013108">
    <property type="entry name" value="Amidohydro_3"/>
</dbReference>
<reference evidence="3" key="1">
    <citation type="journal article" date="2019" name="Int. J. Syst. Evol. Microbiol.">
        <title>The Global Catalogue of Microorganisms (GCM) 10K type strain sequencing project: providing services to taxonomists for standard genome sequencing and annotation.</title>
        <authorList>
            <consortium name="The Broad Institute Genomics Platform"/>
            <consortium name="The Broad Institute Genome Sequencing Center for Infectious Disease"/>
            <person name="Wu L."/>
            <person name="Ma J."/>
        </authorList>
    </citation>
    <scope>NUCLEOTIDE SEQUENCE [LARGE SCALE GENOMIC DNA]</scope>
    <source>
        <strain evidence="3">JCM 32206</strain>
    </source>
</reference>
<dbReference type="InterPro" id="IPR050378">
    <property type="entry name" value="Metallo-dep_Hydrolases_sf"/>
</dbReference>
<dbReference type="PANTHER" id="PTHR11647:SF1">
    <property type="entry name" value="COLLAPSIN RESPONSE MEDIATOR PROTEIN"/>
    <property type="match status" value="1"/>
</dbReference>
<dbReference type="EMBL" id="BAABFB010000088">
    <property type="protein sequence ID" value="GAA4491312.1"/>
    <property type="molecule type" value="Genomic_DNA"/>
</dbReference>
<evidence type="ECO:0000313" key="3">
    <source>
        <dbReference type="Proteomes" id="UP001501183"/>
    </source>
</evidence>
<comment type="caution">
    <text evidence="2">The sequence shown here is derived from an EMBL/GenBank/DDBJ whole genome shotgun (WGS) entry which is preliminary data.</text>
</comment>
<dbReference type="InterPro" id="IPR011059">
    <property type="entry name" value="Metal-dep_hydrolase_composite"/>
</dbReference>
<evidence type="ECO:0000313" key="2">
    <source>
        <dbReference type="EMBL" id="GAA4491312.1"/>
    </source>
</evidence>
<evidence type="ECO:0000259" key="1">
    <source>
        <dbReference type="Pfam" id="PF07969"/>
    </source>
</evidence>
<keyword evidence="3" id="KW-1185">Reference proteome</keyword>
<sequence length="567" mass="61897">MTVDLVIRGGNVYDGTGSPEQIADIAIVDGVITQIGVVDERGAEEIDARGKIVTPGFVDIHTHYDGQAVWSDQLTPSSWHGVTTAVMGNCGVGFAPCRPQDRNALVELMEGVEDIPAPVMHEGLTWQWETFEEYLDVLERTPRDIDLCALVPHAPLRVYVMGERALRLEPANEQDIETMRGMVADAVRAGAFGVSTSRTTSHATKSGTYTPTLLARQRELAGLAHGMTEAGRGILEVVMEGSDPEVRGEYNILRDVLKSSGRRGVFSLAQTNRHPHLWRELLAFADETIADGVSLRPVVAPRAIGMLLGLEGSQNPFAGTRTYAAMAHLPLQEQVERMTDPTVRAQILSEDPMEFSTFPFLARIPYTDMFRLGSPSNYTPRREDSIAAIAEREGRTAPEVAYDVMLENAGMGFIYVPFTNYVSGDLSVCQEMLANRNTIMGLGDGGAHVGFIVDAGFPTWLLAYWVNERGFLSVSEAIRRLTSDTADEMGLGDRGRIAIGLRADLNVIDLARIGFGDPYVAYDLPNGAKRLLQRGIGYEATIVAGRVTYREGVDTGARPGRLVRSGR</sequence>
<dbReference type="SUPFAM" id="SSF51338">
    <property type="entry name" value="Composite domain of metallo-dependent hydrolases"/>
    <property type="match status" value="2"/>
</dbReference>
<gene>
    <name evidence="2" type="ORF">GCM10023094_55640</name>
</gene>
<dbReference type="Pfam" id="PF07969">
    <property type="entry name" value="Amidohydro_3"/>
    <property type="match status" value="1"/>
</dbReference>
<dbReference type="Gene3D" id="3.20.20.140">
    <property type="entry name" value="Metal-dependent hydrolases"/>
    <property type="match status" value="1"/>
</dbReference>
<accession>A0ABP8PR32</accession>
<name>A0ABP8PR32_9NOCA</name>
<protein>
    <submittedName>
        <fullName evidence="2">Amidohydrolase family protein</fullName>
    </submittedName>
</protein>
<feature type="domain" description="Amidohydrolase 3" evidence="1">
    <location>
        <begin position="44"/>
        <end position="549"/>
    </location>
</feature>
<dbReference type="Proteomes" id="UP001501183">
    <property type="component" value="Unassembled WGS sequence"/>
</dbReference>